<evidence type="ECO:0000256" key="1">
    <source>
        <dbReference type="ARBA" id="ARBA00010687"/>
    </source>
</evidence>
<dbReference type="Pfam" id="PF07745">
    <property type="entry name" value="Glyco_hydro_53"/>
    <property type="match status" value="1"/>
</dbReference>
<dbReference type="GO" id="GO:0045490">
    <property type="term" value="P:pectin catabolic process"/>
    <property type="evidence" value="ECO:0007669"/>
    <property type="project" value="TreeGrafter"/>
</dbReference>
<dbReference type="InterPro" id="IPR017853">
    <property type="entry name" value="GH"/>
</dbReference>
<accession>A0A1Y6ITN6</accession>
<dbReference type="GO" id="GO:0015926">
    <property type="term" value="F:glucosidase activity"/>
    <property type="evidence" value="ECO:0007669"/>
    <property type="project" value="InterPro"/>
</dbReference>
<keyword evidence="2 4" id="KW-0378">Hydrolase</keyword>
<keyword evidence="4" id="KW-0732">Signal</keyword>
<dbReference type="AlphaFoldDB" id="A0A1Y6ITN6"/>
<evidence type="ECO:0000313" key="5">
    <source>
        <dbReference type="EMBL" id="SMS00986.1"/>
    </source>
</evidence>
<dbReference type="InterPro" id="IPR011683">
    <property type="entry name" value="Glyco_hydro_53"/>
</dbReference>
<dbReference type="PANTHER" id="PTHR34983:SF2">
    <property type="entry name" value="ENDO-BETA-1,4-GALACTANASE"/>
    <property type="match status" value="1"/>
</dbReference>
<feature type="signal peptide" evidence="4">
    <location>
        <begin position="1"/>
        <end position="31"/>
    </location>
</feature>
<dbReference type="PANTHER" id="PTHR34983">
    <property type="entry name" value="ARABINOGALACTAN ENDO-BETA-1,4-GALACTANASE A"/>
    <property type="match status" value="1"/>
</dbReference>
<evidence type="ECO:0000256" key="4">
    <source>
        <dbReference type="RuleBase" id="RU361192"/>
    </source>
</evidence>
<dbReference type="Proteomes" id="UP000196125">
    <property type="component" value="Unassembled WGS sequence"/>
</dbReference>
<evidence type="ECO:0000256" key="2">
    <source>
        <dbReference type="ARBA" id="ARBA00022801"/>
    </source>
</evidence>
<evidence type="ECO:0000256" key="3">
    <source>
        <dbReference type="ARBA" id="ARBA00023295"/>
    </source>
</evidence>
<gene>
    <name evidence="5" type="primary">ganB_2</name>
    <name evidence="5" type="ORF">VIM7927_02263</name>
</gene>
<name>A0A1Y6ITN6_9VIBR</name>
<proteinExistence type="inferred from homology"/>
<organism evidence="5 6">
    <name type="scientific">Vibrio mangrovi</name>
    <dbReference type="NCBI Taxonomy" id="474394"/>
    <lineage>
        <taxon>Bacteria</taxon>
        <taxon>Pseudomonadati</taxon>
        <taxon>Pseudomonadota</taxon>
        <taxon>Gammaproteobacteria</taxon>
        <taxon>Vibrionales</taxon>
        <taxon>Vibrionaceae</taxon>
        <taxon>Vibrio</taxon>
    </lineage>
</organism>
<comment type="catalytic activity">
    <reaction evidence="4">
        <text>The enzyme specifically hydrolyzes (1-&gt;4)-beta-D-galactosidic linkages in type I arabinogalactans.</text>
        <dbReference type="EC" id="3.2.1.89"/>
    </reaction>
</comment>
<keyword evidence="3 4" id="KW-0326">Glycosidase</keyword>
<protein>
    <recommendedName>
        <fullName evidence="4">Arabinogalactan endo-beta-1,4-galactanase</fullName>
        <ecNumber evidence="4">3.2.1.89</ecNumber>
    </recommendedName>
</protein>
<sequence>MMKRIRMNLRVLSAMLAGSVFLAGYSASAGAMAHLADPANNSPARVEGGFIKGMDVSMIPDIEALGGKYYQNGQQKDPIAIMKQHGVNYIRMRLWVDPKSLNGEAYGGGNVTLHEAIEMGKRAHHYGMKYLLDIHYSDFWTDPGKQLKPKGWENLDFEQLVAKVGTYTDAVMKAHRRAGVMPDMVQVGNELNSGMLWPEGKNWGGDGHEFDRLAALLKSGIHAVKSAYHPGEKVQIMLHLAEAGNNGLFRWWFDEITKRQVDFDIIGMSYYPFWHGPMADVKANIADVIDRYQKPVIIAETSYAYTDKNGDSLGNSFSGESAVEGYPVSVTGQATYLKDIMSLVHDAPQNMGIGVFYWGGEWIPVQGATWATDSGMEYINDHGSTGNSWDNQALFDFSGHVLPSMDVFRTHFFKHDKSKSDDSENK</sequence>
<dbReference type="EMBL" id="FXXI01000003">
    <property type="protein sequence ID" value="SMS00986.1"/>
    <property type="molecule type" value="Genomic_DNA"/>
</dbReference>
<evidence type="ECO:0000313" key="6">
    <source>
        <dbReference type="Proteomes" id="UP000196125"/>
    </source>
</evidence>
<comment type="similarity">
    <text evidence="1 4">Belongs to the glycosyl hydrolase 53 family.</text>
</comment>
<feature type="chain" id="PRO_5011831202" description="Arabinogalactan endo-beta-1,4-galactanase" evidence="4">
    <location>
        <begin position="32"/>
        <end position="426"/>
    </location>
</feature>
<dbReference type="EC" id="3.2.1.89" evidence="4"/>
<dbReference type="SUPFAM" id="SSF51445">
    <property type="entry name" value="(Trans)glycosidases"/>
    <property type="match status" value="1"/>
</dbReference>
<dbReference type="Gene3D" id="3.20.20.80">
    <property type="entry name" value="Glycosidases"/>
    <property type="match status" value="1"/>
</dbReference>
<dbReference type="GO" id="GO:0031218">
    <property type="term" value="F:arabinogalactan endo-1,4-beta-galactosidase activity"/>
    <property type="evidence" value="ECO:0007669"/>
    <property type="project" value="UniProtKB-EC"/>
</dbReference>
<reference evidence="5 6" key="1">
    <citation type="submission" date="2017-05" db="EMBL/GenBank/DDBJ databases">
        <authorList>
            <person name="Song R."/>
            <person name="Chenine A.L."/>
            <person name="Ruprecht R.M."/>
        </authorList>
    </citation>
    <scope>NUCLEOTIDE SEQUENCE [LARGE SCALE GENOMIC DNA]</scope>
    <source>
        <strain evidence="5 6">CECT 7927</strain>
    </source>
</reference>